<accession>A0A849A2V9</accession>
<comment type="caution">
    <text evidence="4">The sequence shown here is derived from an EMBL/GenBank/DDBJ whole genome shotgun (WGS) entry which is preliminary data.</text>
</comment>
<gene>
    <name evidence="4" type="primary">tenA</name>
    <name evidence="4" type="ORF">HKD39_04235</name>
</gene>
<dbReference type="InterPro" id="IPR004305">
    <property type="entry name" value="Thiaminase-2/PQQC"/>
</dbReference>
<evidence type="ECO:0000259" key="3">
    <source>
        <dbReference type="Pfam" id="PF03070"/>
    </source>
</evidence>
<dbReference type="GO" id="GO:0009229">
    <property type="term" value="P:thiamine diphosphate biosynthetic process"/>
    <property type="evidence" value="ECO:0007669"/>
    <property type="project" value="UniProtKB-UniPathway"/>
</dbReference>
<dbReference type="InterPro" id="IPR027574">
    <property type="entry name" value="Thiaminase_II"/>
</dbReference>
<organism evidence="4 5">
    <name type="scientific">Nakamurella aerolata</name>
    <dbReference type="NCBI Taxonomy" id="1656892"/>
    <lineage>
        <taxon>Bacteria</taxon>
        <taxon>Bacillati</taxon>
        <taxon>Actinomycetota</taxon>
        <taxon>Actinomycetes</taxon>
        <taxon>Nakamurellales</taxon>
        <taxon>Nakamurellaceae</taxon>
        <taxon>Nakamurella</taxon>
    </lineage>
</organism>
<keyword evidence="2" id="KW-0378">Hydrolase</keyword>
<dbReference type="Pfam" id="PF03070">
    <property type="entry name" value="TENA_THI-4"/>
    <property type="match status" value="1"/>
</dbReference>
<dbReference type="Gene3D" id="1.20.910.10">
    <property type="entry name" value="Heme oxygenase-like"/>
    <property type="match status" value="1"/>
</dbReference>
<dbReference type="EC" id="3.5.99.2" evidence="2"/>
<dbReference type="CDD" id="cd19360">
    <property type="entry name" value="TenA_C_SaTenA-like"/>
    <property type="match status" value="1"/>
</dbReference>
<comment type="catalytic activity">
    <reaction evidence="2">
        <text>4-amino-5-aminomethyl-2-methylpyrimidine + H2O = 4-amino-5-hydroxymethyl-2-methylpyrimidine + NH4(+)</text>
        <dbReference type="Rhea" id="RHEA:31799"/>
        <dbReference type="ChEBI" id="CHEBI:15377"/>
        <dbReference type="ChEBI" id="CHEBI:16892"/>
        <dbReference type="ChEBI" id="CHEBI:28938"/>
        <dbReference type="ChEBI" id="CHEBI:63416"/>
        <dbReference type="EC" id="3.5.99.2"/>
    </reaction>
</comment>
<dbReference type="SUPFAM" id="SSF48613">
    <property type="entry name" value="Heme oxygenase-like"/>
    <property type="match status" value="1"/>
</dbReference>
<feature type="domain" description="Thiaminase-2/PQQC" evidence="3">
    <location>
        <begin position="23"/>
        <end position="226"/>
    </location>
</feature>
<dbReference type="UniPathway" id="UPA00060"/>
<evidence type="ECO:0000256" key="2">
    <source>
        <dbReference type="RuleBase" id="RU363093"/>
    </source>
</evidence>
<keyword evidence="5" id="KW-1185">Reference proteome</keyword>
<evidence type="ECO:0000313" key="4">
    <source>
        <dbReference type="EMBL" id="NNG34939.1"/>
    </source>
</evidence>
<dbReference type="GO" id="GO:0009228">
    <property type="term" value="P:thiamine biosynthetic process"/>
    <property type="evidence" value="ECO:0007669"/>
    <property type="project" value="UniProtKB-KW"/>
</dbReference>
<proteinExistence type="inferred from homology"/>
<comment type="catalytic activity">
    <reaction evidence="2">
        <text>thiamine + H2O = 5-(2-hydroxyethyl)-4-methylthiazole + 4-amino-5-hydroxymethyl-2-methylpyrimidine + H(+)</text>
        <dbReference type="Rhea" id="RHEA:17509"/>
        <dbReference type="ChEBI" id="CHEBI:15377"/>
        <dbReference type="ChEBI" id="CHEBI:15378"/>
        <dbReference type="ChEBI" id="CHEBI:16892"/>
        <dbReference type="ChEBI" id="CHEBI:17957"/>
        <dbReference type="ChEBI" id="CHEBI:18385"/>
        <dbReference type="EC" id="3.5.99.2"/>
    </reaction>
</comment>
<dbReference type="PANTHER" id="PTHR43198">
    <property type="entry name" value="BIFUNCTIONAL TH2 PROTEIN"/>
    <property type="match status" value="1"/>
</dbReference>
<dbReference type="InterPro" id="IPR016084">
    <property type="entry name" value="Haem_Oase-like_multi-hlx"/>
</dbReference>
<sequence length="239" mass="26903">MGVVAMSSVSASSGFSAEQRRRCDELFETFYAHPFLRGLADGTASRESVLHYVGQDNQYLTAFIRCYGLGLAKSPDRQWMAWFRDNVTFLLADETHPHHVLCQAFGVDYADAQLDTMAPTAQAYINHMMVSGYDSLGVLMAALLPCPWTYIWAAQRQQAKAPAAQDNPFAGWWEFYANVECDELLAQFIARVDALAEQAGPAERARMAAAFEASCEYEVAFWEMAFTQQRWQHKELALN</sequence>
<evidence type="ECO:0000256" key="1">
    <source>
        <dbReference type="ARBA" id="ARBA00004948"/>
    </source>
</evidence>
<dbReference type="GO" id="GO:0050334">
    <property type="term" value="F:thiaminase activity"/>
    <property type="evidence" value="ECO:0007669"/>
    <property type="project" value="UniProtKB-EC"/>
</dbReference>
<dbReference type="AlphaFoldDB" id="A0A849A2V9"/>
<dbReference type="GO" id="GO:0005829">
    <property type="term" value="C:cytosol"/>
    <property type="evidence" value="ECO:0007669"/>
    <property type="project" value="TreeGrafter"/>
</dbReference>
<dbReference type="Proteomes" id="UP000562984">
    <property type="component" value="Unassembled WGS sequence"/>
</dbReference>
<comment type="similarity">
    <text evidence="2">Belongs to the TenA family.</text>
</comment>
<name>A0A849A2V9_9ACTN</name>
<dbReference type="InterPro" id="IPR050967">
    <property type="entry name" value="Thiamine_Salvage_TenA"/>
</dbReference>
<evidence type="ECO:0000313" key="5">
    <source>
        <dbReference type="Proteomes" id="UP000562984"/>
    </source>
</evidence>
<comment type="function">
    <text evidence="2">Catalyzes an amino-pyrimidine hydrolysis reaction at the C5' of the pyrimidine moiety of thiamine compounds, a reaction that is part of a thiamine salvage pathway.</text>
</comment>
<dbReference type="EMBL" id="JABEND010000002">
    <property type="protein sequence ID" value="NNG34939.1"/>
    <property type="molecule type" value="Genomic_DNA"/>
</dbReference>
<keyword evidence="2" id="KW-0784">Thiamine biosynthesis</keyword>
<protein>
    <recommendedName>
        <fullName evidence="2">Aminopyrimidine aminohydrolase</fullName>
        <ecNumber evidence="2">3.5.99.2</ecNumber>
    </recommendedName>
</protein>
<comment type="pathway">
    <text evidence="1 2">Cofactor biosynthesis; thiamine diphosphate biosynthesis.</text>
</comment>
<dbReference type="NCBIfam" id="TIGR04306">
    <property type="entry name" value="salvage_TenA"/>
    <property type="match status" value="1"/>
</dbReference>
<dbReference type="PANTHER" id="PTHR43198:SF2">
    <property type="entry name" value="SI:CH1073-67J19.1-RELATED"/>
    <property type="match status" value="1"/>
</dbReference>
<reference evidence="4 5" key="1">
    <citation type="submission" date="2020-05" db="EMBL/GenBank/DDBJ databases">
        <title>Nakamurella sp. DB0629 isolated from air conditioner.</title>
        <authorList>
            <person name="Kim D.H."/>
            <person name="Kim D.-U."/>
        </authorList>
    </citation>
    <scope>NUCLEOTIDE SEQUENCE [LARGE SCALE GENOMIC DNA]</scope>
    <source>
        <strain evidence="4 5">DB0629</strain>
    </source>
</reference>